<dbReference type="EMBL" id="JACCBU010000001">
    <property type="protein sequence ID" value="NYE72604.1"/>
    <property type="molecule type" value="Genomic_DNA"/>
</dbReference>
<dbReference type="AlphaFoldDB" id="A0A7Y9IA50"/>
<dbReference type="Gene3D" id="3.40.630.30">
    <property type="match status" value="1"/>
</dbReference>
<dbReference type="InterPro" id="IPR016181">
    <property type="entry name" value="Acyl_CoA_acyltransferase"/>
</dbReference>
<sequence>MIRRAAAADADRLASLRRDYGAERRALAPDSDPGFEERFDEWFRRTEGWSFSWLAEVGPKAVGLLTMFAIPRMPTPGRDAGQLAYLGRLFVLPEHRGAGFGSADRYLVWSAN</sequence>
<organism evidence="2 3">
    <name type="scientific">Microlunatus parietis</name>
    <dbReference type="NCBI Taxonomy" id="682979"/>
    <lineage>
        <taxon>Bacteria</taxon>
        <taxon>Bacillati</taxon>
        <taxon>Actinomycetota</taxon>
        <taxon>Actinomycetes</taxon>
        <taxon>Propionibacteriales</taxon>
        <taxon>Propionibacteriaceae</taxon>
        <taxon>Microlunatus</taxon>
    </lineage>
</organism>
<evidence type="ECO:0000259" key="1">
    <source>
        <dbReference type="PROSITE" id="PS51186"/>
    </source>
</evidence>
<gene>
    <name evidence="2" type="ORF">BKA15_003933</name>
</gene>
<comment type="caution">
    <text evidence="2">The sequence shown here is derived from an EMBL/GenBank/DDBJ whole genome shotgun (WGS) entry which is preliminary data.</text>
</comment>
<accession>A0A7Y9IA50</accession>
<evidence type="ECO:0000313" key="3">
    <source>
        <dbReference type="Proteomes" id="UP000569914"/>
    </source>
</evidence>
<dbReference type="Pfam" id="PF00583">
    <property type="entry name" value="Acetyltransf_1"/>
    <property type="match status" value="1"/>
</dbReference>
<proteinExistence type="predicted"/>
<keyword evidence="3" id="KW-1185">Reference proteome</keyword>
<evidence type="ECO:0000313" key="2">
    <source>
        <dbReference type="EMBL" id="NYE72604.1"/>
    </source>
</evidence>
<dbReference type="PROSITE" id="PS51186">
    <property type="entry name" value="GNAT"/>
    <property type="match status" value="1"/>
</dbReference>
<dbReference type="InterPro" id="IPR000182">
    <property type="entry name" value="GNAT_dom"/>
</dbReference>
<protein>
    <submittedName>
        <fullName evidence="2">GNAT superfamily N-acetyltransferase</fullName>
    </submittedName>
</protein>
<feature type="domain" description="N-acetyltransferase" evidence="1">
    <location>
        <begin position="1"/>
        <end position="112"/>
    </location>
</feature>
<reference evidence="2 3" key="1">
    <citation type="submission" date="2020-07" db="EMBL/GenBank/DDBJ databases">
        <title>Sequencing the genomes of 1000 actinobacteria strains.</title>
        <authorList>
            <person name="Klenk H.-P."/>
        </authorList>
    </citation>
    <scope>NUCLEOTIDE SEQUENCE [LARGE SCALE GENOMIC DNA]</scope>
    <source>
        <strain evidence="2 3">DSM 22083</strain>
    </source>
</reference>
<dbReference type="CDD" id="cd04301">
    <property type="entry name" value="NAT_SF"/>
    <property type="match status" value="1"/>
</dbReference>
<dbReference type="Proteomes" id="UP000569914">
    <property type="component" value="Unassembled WGS sequence"/>
</dbReference>
<name>A0A7Y9IA50_9ACTN</name>
<keyword evidence="2" id="KW-0808">Transferase</keyword>
<dbReference type="GO" id="GO:0016747">
    <property type="term" value="F:acyltransferase activity, transferring groups other than amino-acyl groups"/>
    <property type="evidence" value="ECO:0007669"/>
    <property type="project" value="InterPro"/>
</dbReference>
<dbReference type="SUPFAM" id="SSF55729">
    <property type="entry name" value="Acyl-CoA N-acyltransferases (Nat)"/>
    <property type="match status" value="1"/>
</dbReference>
<dbReference type="RefSeq" id="WP_179753519.1">
    <property type="nucleotide sequence ID" value="NZ_JACCBU010000001.1"/>
</dbReference>